<dbReference type="EMBL" id="JACIFZ010000014">
    <property type="protein sequence ID" value="MBB4225745.1"/>
    <property type="molecule type" value="Genomic_DNA"/>
</dbReference>
<reference evidence="1 2" key="1">
    <citation type="submission" date="2020-08" db="EMBL/GenBank/DDBJ databases">
        <title>Genomic Encyclopedia of Type Strains, Phase IV (KMG-V): Genome sequencing to study the core and pangenomes of soil and plant-associated prokaryotes.</title>
        <authorList>
            <person name="Whitman W."/>
        </authorList>
    </citation>
    <scope>NUCLEOTIDE SEQUENCE [LARGE SCALE GENOMIC DNA]</scope>
    <source>
        <strain evidence="1 2">34/80</strain>
    </source>
</reference>
<organism evidence="1 2">
    <name type="scientific">Variovorax guangxiensis</name>
    <dbReference type="NCBI Taxonomy" id="1775474"/>
    <lineage>
        <taxon>Bacteria</taxon>
        <taxon>Pseudomonadati</taxon>
        <taxon>Pseudomonadota</taxon>
        <taxon>Betaproteobacteria</taxon>
        <taxon>Burkholderiales</taxon>
        <taxon>Comamonadaceae</taxon>
        <taxon>Variovorax</taxon>
    </lineage>
</organism>
<evidence type="ECO:0000313" key="1">
    <source>
        <dbReference type="EMBL" id="MBB4225745.1"/>
    </source>
</evidence>
<dbReference type="RefSeq" id="WP_184642479.1">
    <property type="nucleotide sequence ID" value="NZ_JACIFZ010000014.1"/>
</dbReference>
<name>A0A840FZS6_9BURK</name>
<gene>
    <name evidence="1" type="ORF">GGD71_006558</name>
</gene>
<protein>
    <submittedName>
        <fullName evidence="1">Uncharacterized protein</fullName>
    </submittedName>
</protein>
<comment type="caution">
    <text evidence="1">The sequence shown here is derived from an EMBL/GenBank/DDBJ whole genome shotgun (WGS) entry which is preliminary data.</text>
</comment>
<dbReference type="Proteomes" id="UP000524450">
    <property type="component" value="Unassembled WGS sequence"/>
</dbReference>
<evidence type="ECO:0000313" key="2">
    <source>
        <dbReference type="Proteomes" id="UP000524450"/>
    </source>
</evidence>
<proteinExistence type="predicted"/>
<sequence>MVGIFRRVPTEEVNFWLMPQGRPRSDHELAREVLLEIQSVSQEPDMPSCRLDVLNILNNPQAVAVIISTYLSLLPKRDVESIQTIQSLRPQ</sequence>
<dbReference type="AlphaFoldDB" id="A0A840FZS6"/>
<accession>A0A840FZS6</accession>